<evidence type="ECO:0000256" key="1">
    <source>
        <dbReference type="ARBA" id="ARBA00022676"/>
    </source>
</evidence>
<dbReference type="Pfam" id="PF13439">
    <property type="entry name" value="Glyco_transf_4"/>
    <property type="match status" value="1"/>
</dbReference>
<dbReference type="Pfam" id="PF13692">
    <property type="entry name" value="Glyco_trans_1_4"/>
    <property type="match status" value="1"/>
</dbReference>
<proteinExistence type="predicted"/>
<keyword evidence="5" id="KW-1185">Reference proteome</keyword>
<keyword evidence="1" id="KW-0328">Glycosyltransferase</keyword>
<dbReference type="GO" id="GO:0016757">
    <property type="term" value="F:glycosyltransferase activity"/>
    <property type="evidence" value="ECO:0007669"/>
    <property type="project" value="UniProtKB-KW"/>
</dbReference>
<dbReference type="InterPro" id="IPR028098">
    <property type="entry name" value="Glyco_trans_4-like_N"/>
</dbReference>
<name>A0A1N6XSZ3_9SPIO</name>
<organism evidence="4 5">
    <name type="scientific">Alkalispirochaeta americana</name>
    <dbReference type="NCBI Taxonomy" id="159291"/>
    <lineage>
        <taxon>Bacteria</taxon>
        <taxon>Pseudomonadati</taxon>
        <taxon>Spirochaetota</taxon>
        <taxon>Spirochaetia</taxon>
        <taxon>Spirochaetales</taxon>
        <taxon>Spirochaetaceae</taxon>
        <taxon>Alkalispirochaeta</taxon>
    </lineage>
</organism>
<gene>
    <name evidence="4" type="ORF">SAMN05920897_1309</name>
</gene>
<dbReference type="RefSeq" id="WP_076489939.1">
    <property type="nucleotide sequence ID" value="NZ_FTMS01000030.1"/>
</dbReference>
<dbReference type="SUPFAM" id="SSF53756">
    <property type="entry name" value="UDP-Glycosyltransferase/glycogen phosphorylase"/>
    <property type="match status" value="1"/>
</dbReference>
<dbReference type="PANTHER" id="PTHR12526:SF510">
    <property type="entry name" value="D-INOSITOL 3-PHOSPHATE GLYCOSYLTRANSFERASE"/>
    <property type="match status" value="1"/>
</dbReference>
<protein>
    <submittedName>
        <fullName evidence="4">Glycosyltransferase involved in cell wall bisynthesis</fullName>
    </submittedName>
</protein>
<evidence type="ECO:0000313" key="4">
    <source>
        <dbReference type="EMBL" id="SIR05349.1"/>
    </source>
</evidence>
<evidence type="ECO:0000313" key="5">
    <source>
        <dbReference type="Proteomes" id="UP000186400"/>
    </source>
</evidence>
<dbReference type="OrthoDB" id="9795068at2"/>
<reference evidence="4 5" key="1">
    <citation type="submission" date="2017-01" db="EMBL/GenBank/DDBJ databases">
        <authorList>
            <person name="Mah S.A."/>
            <person name="Swanson W.J."/>
            <person name="Moy G.W."/>
            <person name="Vacquier V.D."/>
        </authorList>
    </citation>
    <scope>NUCLEOTIDE SEQUENCE [LARGE SCALE GENOMIC DNA]</scope>
    <source>
        <strain evidence="4 5">ASpG1</strain>
    </source>
</reference>
<evidence type="ECO:0000256" key="2">
    <source>
        <dbReference type="ARBA" id="ARBA00022679"/>
    </source>
</evidence>
<keyword evidence="2 4" id="KW-0808">Transferase</keyword>
<dbReference type="EMBL" id="FTMS01000030">
    <property type="protein sequence ID" value="SIR05349.1"/>
    <property type="molecule type" value="Genomic_DNA"/>
</dbReference>
<feature type="domain" description="Glycosyltransferase subfamily 4-like N-terminal" evidence="3">
    <location>
        <begin position="21"/>
        <end position="189"/>
    </location>
</feature>
<evidence type="ECO:0000259" key="3">
    <source>
        <dbReference type="Pfam" id="PF13439"/>
    </source>
</evidence>
<dbReference type="Gene3D" id="3.40.50.2000">
    <property type="entry name" value="Glycogen Phosphorylase B"/>
    <property type="match status" value="2"/>
</dbReference>
<dbReference type="AlphaFoldDB" id="A0A1N6XSZ3"/>
<accession>A0A1N6XSZ3</accession>
<dbReference type="PANTHER" id="PTHR12526">
    <property type="entry name" value="GLYCOSYLTRANSFERASE"/>
    <property type="match status" value="1"/>
</dbReference>
<sequence>MTTQKHPGPIKVLHVISGLTIGGAEMMLYKLLRETDPSRVAPAVLSLSSGGPLATDITDLGIPLWEIPMPGGMPRRGFRPAFREVLARVQPDVVASWMYRANAVCSALVPEPTPLVWHIRQSLDHNSSQRLLFRFTRQVNRAITQPWGRLLGRSPDMALYNSYASRDQHRRAGYRASRDGVIPNGFDLDLFRPQEDLRRLARQRWGFGDDELLFGIVGRYHPIKNHIGFVRAAGHVRQERKTARFVMIGRGLDRENRILLKEIAARGLEDSVLLLGEQRNLPEVYNGLDILVSASLVEAFPNVLGEGMACGRPCIATAVGDSSRVLGDTGLTVAAGDSRLLGEAMLEAARWPLQERTRRSVAARARVEDHFSIPSVARAFQEAYEGVLPEGPFGG</sequence>
<dbReference type="Proteomes" id="UP000186400">
    <property type="component" value="Unassembled WGS sequence"/>
</dbReference>
<dbReference type="STRING" id="159291.SAMN05920897_1309"/>